<accession>A0A3N0ESL7</accession>
<gene>
    <name evidence="2" type="ORF">ED312_06325</name>
</gene>
<dbReference type="InterPro" id="IPR050765">
    <property type="entry name" value="Riboflavin_Biosynth_HTPR"/>
</dbReference>
<protein>
    <submittedName>
        <fullName evidence="2">Dihydrofolate reductase</fullName>
    </submittedName>
</protein>
<dbReference type="InterPro" id="IPR002734">
    <property type="entry name" value="RibDG_C"/>
</dbReference>
<dbReference type="PANTHER" id="PTHR38011">
    <property type="entry name" value="DIHYDROFOLATE REDUCTASE FAMILY PROTEIN (AFU_ORTHOLOGUE AFUA_8G06820)"/>
    <property type="match status" value="1"/>
</dbReference>
<evidence type="ECO:0000313" key="2">
    <source>
        <dbReference type="EMBL" id="RNL90781.1"/>
    </source>
</evidence>
<dbReference type="EMBL" id="RJTM01000029">
    <property type="protein sequence ID" value="RNL90781.1"/>
    <property type="molecule type" value="Genomic_DNA"/>
</dbReference>
<dbReference type="PANTHER" id="PTHR38011:SF11">
    <property type="entry name" value="2,5-DIAMINO-6-RIBOSYLAMINO-4(3H)-PYRIMIDINONE 5'-PHOSPHATE REDUCTASE"/>
    <property type="match status" value="1"/>
</dbReference>
<name>A0A3N0ESL7_SINP1</name>
<evidence type="ECO:0000259" key="1">
    <source>
        <dbReference type="Pfam" id="PF01872"/>
    </source>
</evidence>
<sequence>MVGANFNWDEEVKNFSVDNLTYVDNILLGRNTADEIVTYWGGVANDPNNNDHEFGKLVTDIPKIVFSNKPETNKWNNTTIINGDIIEEINILKKKEGKNIMVYGGSSFVSSLIQNRLIDEFYLLVNPIAVGNGLTIFKSLKDNLPLTLQKCQPFTCGTVLLFYKTKK</sequence>
<dbReference type="Pfam" id="PF01872">
    <property type="entry name" value="RibD_C"/>
    <property type="match status" value="1"/>
</dbReference>
<reference evidence="2 3" key="1">
    <citation type="submission" date="2018-10" db="EMBL/GenBank/DDBJ databases">
        <title>Sinomicrobium pectinilyticum sp. nov., a pectinase-producing bacterium isolated from alkaline and saline soil, and emended description of the genus Sinomicrobium.</title>
        <authorList>
            <person name="Cheng B."/>
            <person name="Li C."/>
            <person name="Lai Q."/>
            <person name="Du M."/>
            <person name="Shao Z."/>
            <person name="Xu P."/>
            <person name="Yang C."/>
        </authorList>
    </citation>
    <scope>NUCLEOTIDE SEQUENCE [LARGE SCALE GENOMIC DNA]</scope>
    <source>
        <strain evidence="2 3">5DNS001</strain>
    </source>
</reference>
<dbReference type="SUPFAM" id="SSF53597">
    <property type="entry name" value="Dihydrofolate reductase-like"/>
    <property type="match status" value="1"/>
</dbReference>
<feature type="domain" description="Bacterial bifunctional deaminase-reductase C-terminal" evidence="1">
    <location>
        <begin position="22"/>
        <end position="160"/>
    </location>
</feature>
<dbReference type="RefSeq" id="WP_123215157.1">
    <property type="nucleotide sequence ID" value="NZ_RJTM01000029.1"/>
</dbReference>
<keyword evidence="3" id="KW-1185">Reference proteome</keyword>
<organism evidence="2 3">
    <name type="scientific">Sinomicrobium pectinilyticum</name>
    <dbReference type="NCBI Taxonomy" id="1084421"/>
    <lineage>
        <taxon>Bacteria</taxon>
        <taxon>Pseudomonadati</taxon>
        <taxon>Bacteroidota</taxon>
        <taxon>Flavobacteriia</taxon>
        <taxon>Flavobacteriales</taxon>
        <taxon>Flavobacteriaceae</taxon>
        <taxon>Sinomicrobium</taxon>
    </lineage>
</organism>
<dbReference type="InterPro" id="IPR024072">
    <property type="entry name" value="DHFR-like_dom_sf"/>
</dbReference>
<evidence type="ECO:0000313" key="3">
    <source>
        <dbReference type="Proteomes" id="UP000267469"/>
    </source>
</evidence>
<dbReference type="OrthoDB" id="195113at2"/>
<comment type="caution">
    <text evidence="2">The sequence shown here is derived from an EMBL/GenBank/DDBJ whole genome shotgun (WGS) entry which is preliminary data.</text>
</comment>
<dbReference type="AlphaFoldDB" id="A0A3N0ESL7"/>
<proteinExistence type="predicted"/>
<dbReference type="Proteomes" id="UP000267469">
    <property type="component" value="Unassembled WGS sequence"/>
</dbReference>
<dbReference type="Gene3D" id="3.40.430.10">
    <property type="entry name" value="Dihydrofolate Reductase, subunit A"/>
    <property type="match status" value="1"/>
</dbReference>
<dbReference type="GO" id="GO:0008703">
    <property type="term" value="F:5-amino-6-(5-phosphoribosylamino)uracil reductase activity"/>
    <property type="evidence" value="ECO:0007669"/>
    <property type="project" value="InterPro"/>
</dbReference>
<dbReference type="GO" id="GO:0009231">
    <property type="term" value="P:riboflavin biosynthetic process"/>
    <property type="evidence" value="ECO:0007669"/>
    <property type="project" value="InterPro"/>
</dbReference>